<protein>
    <submittedName>
        <fullName evidence="2">Starch-binding associating with outer membrane</fullName>
    </submittedName>
</protein>
<dbReference type="Proteomes" id="UP000184212">
    <property type="component" value="Unassembled WGS sequence"/>
</dbReference>
<accession>A0A1M5RET4</accession>
<dbReference type="STRING" id="947013.SAMN04488109_3357"/>
<sequence>MKNIKQQLTRLTIQSSLIMILLASACDSGFEEMNKNPNAFTDPVIGSLFSYNLIRTAGSSDDNTLYPNDKLAGAMMQIFASLNPYQWTGDKYLKKAGYTDGLFNAVFGTELKENVQILTLTKDDPEMVNYYNIARIWHVYIMHRATDMYGDVPYFEAGQGYTEGIYKPKFDKQEDIYADMLKELDEAAKNLDPSKPSFGSADYLYGGDVGKWKTFAYSMMLRLGLRLTKVDLALSETWVKKAIAGGVMQSNADIAKLNHSSGGELNYYWDGRELQGGEGVPPSEEGRGYGKMAQTFVSHLKDTGDPRLPFYITLWPGNADPTLLPTSTNPADQKGLPSGYDASSIKSIIPDWTDDSYAEYSEINLHTVAHDATPSIFLSYNEVKLYLAEAALRGWDGGDPKTYYEEAVTASMKMGPLYPGSFSIPQADIDQYLADNPYTGGTFEQQMEQIHTQFWVSQFMNNMEIFANWRRTGYPKLTPTNYPGNETGGTIPRRIPYPQSEASINTENYKAAIDSQGPDLWTTRIWWDKE</sequence>
<keyword evidence="3" id="KW-1185">Reference proteome</keyword>
<proteinExistence type="predicted"/>
<evidence type="ECO:0000313" key="3">
    <source>
        <dbReference type="Proteomes" id="UP000184212"/>
    </source>
</evidence>
<evidence type="ECO:0000256" key="1">
    <source>
        <dbReference type="SAM" id="SignalP"/>
    </source>
</evidence>
<dbReference type="InterPro" id="IPR011990">
    <property type="entry name" value="TPR-like_helical_dom_sf"/>
</dbReference>
<feature type="chain" id="PRO_5012680346" evidence="1">
    <location>
        <begin position="26"/>
        <end position="530"/>
    </location>
</feature>
<dbReference type="PROSITE" id="PS51257">
    <property type="entry name" value="PROKAR_LIPOPROTEIN"/>
    <property type="match status" value="1"/>
</dbReference>
<name>A0A1M5RET4_9BACT</name>
<dbReference type="OrthoDB" id="843771at2"/>
<dbReference type="RefSeq" id="WP_084138186.1">
    <property type="nucleotide sequence ID" value="NZ_FQWQ01000002.1"/>
</dbReference>
<dbReference type="Pfam" id="PF12771">
    <property type="entry name" value="SusD-like_2"/>
    <property type="match status" value="1"/>
</dbReference>
<dbReference type="SUPFAM" id="SSF48452">
    <property type="entry name" value="TPR-like"/>
    <property type="match status" value="1"/>
</dbReference>
<dbReference type="Gene3D" id="1.25.40.390">
    <property type="match status" value="1"/>
</dbReference>
<gene>
    <name evidence="2" type="ORF">SAMN04488109_3357</name>
</gene>
<evidence type="ECO:0000313" key="2">
    <source>
        <dbReference type="EMBL" id="SHH24835.1"/>
    </source>
</evidence>
<feature type="signal peptide" evidence="1">
    <location>
        <begin position="1"/>
        <end position="25"/>
    </location>
</feature>
<reference evidence="2 3" key="1">
    <citation type="submission" date="2016-11" db="EMBL/GenBank/DDBJ databases">
        <authorList>
            <person name="Jaros S."/>
            <person name="Januszkiewicz K."/>
            <person name="Wedrychowicz H."/>
        </authorList>
    </citation>
    <scope>NUCLEOTIDE SEQUENCE [LARGE SCALE GENOMIC DNA]</scope>
    <source>
        <strain evidence="2 3">DSM 24574</strain>
    </source>
</reference>
<keyword evidence="1" id="KW-0732">Signal</keyword>
<organism evidence="2 3">
    <name type="scientific">Chryseolinea serpens</name>
    <dbReference type="NCBI Taxonomy" id="947013"/>
    <lineage>
        <taxon>Bacteria</taxon>
        <taxon>Pseudomonadati</taxon>
        <taxon>Bacteroidota</taxon>
        <taxon>Cytophagia</taxon>
        <taxon>Cytophagales</taxon>
        <taxon>Fulvivirgaceae</taxon>
        <taxon>Chryseolinea</taxon>
    </lineage>
</organism>
<dbReference type="EMBL" id="FQWQ01000002">
    <property type="protein sequence ID" value="SHH24835.1"/>
    <property type="molecule type" value="Genomic_DNA"/>
</dbReference>
<dbReference type="InterPro" id="IPR041662">
    <property type="entry name" value="SusD-like_2"/>
</dbReference>
<dbReference type="AlphaFoldDB" id="A0A1M5RET4"/>